<name>A0A0C9ZR09_9AGAM</name>
<evidence type="ECO:0000313" key="6">
    <source>
        <dbReference type="Proteomes" id="UP000054485"/>
    </source>
</evidence>
<dbReference type="InterPro" id="IPR001680">
    <property type="entry name" value="WD40_rpt"/>
</dbReference>
<dbReference type="SUPFAM" id="SSF50978">
    <property type="entry name" value="WD40 repeat-like"/>
    <property type="match status" value="1"/>
</dbReference>
<dbReference type="InterPro" id="IPR036322">
    <property type="entry name" value="WD40_repeat_dom_sf"/>
</dbReference>
<dbReference type="Pfam" id="PF00400">
    <property type="entry name" value="WD40"/>
    <property type="match status" value="7"/>
</dbReference>
<dbReference type="Gene3D" id="2.20.70.10">
    <property type="match status" value="1"/>
</dbReference>
<dbReference type="InterPro" id="IPR019775">
    <property type="entry name" value="WD40_repeat_CS"/>
</dbReference>
<feature type="repeat" description="WD" evidence="3">
    <location>
        <begin position="148"/>
        <end position="189"/>
    </location>
</feature>
<dbReference type="InterPro" id="IPR015943">
    <property type="entry name" value="WD40/YVTN_repeat-like_dom_sf"/>
</dbReference>
<dbReference type="CDD" id="cd00200">
    <property type="entry name" value="WD40"/>
    <property type="match status" value="1"/>
</dbReference>
<evidence type="ECO:0000256" key="1">
    <source>
        <dbReference type="ARBA" id="ARBA00022574"/>
    </source>
</evidence>
<dbReference type="PROSITE" id="PS00678">
    <property type="entry name" value="WD_REPEATS_1"/>
    <property type="match status" value="1"/>
</dbReference>
<dbReference type="SMART" id="SM00320">
    <property type="entry name" value="WD40"/>
    <property type="match status" value="7"/>
</dbReference>
<dbReference type="Proteomes" id="UP000054485">
    <property type="component" value="Unassembled WGS sequence"/>
</dbReference>
<dbReference type="PROSITE" id="PS50020">
    <property type="entry name" value="WW_DOMAIN_2"/>
    <property type="match status" value="1"/>
</dbReference>
<feature type="repeat" description="WD" evidence="3">
    <location>
        <begin position="273"/>
        <end position="314"/>
    </location>
</feature>
<accession>A0A0C9ZR09</accession>
<protein>
    <recommendedName>
        <fullName evidence="4">WW domain-containing protein</fullName>
    </recommendedName>
</protein>
<dbReference type="EMBL" id="KN836670">
    <property type="protein sequence ID" value="KIK31766.1"/>
    <property type="molecule type" value="Genomic_DNA"/>
</dbReference>
<dbReference type="CDD" id="cd00201">
    <property type="entry name" value="WW"/>
    <property type="match status" value="1"/>
</dbReference>
<feature type="repeat" description="WD" evidence="3">
    <location>
        <begin position="105"/>
        <end position="146"/>
    </location>
</feature>
<dbReference type="InterPro" id="IPR036020">
    <property type="entry name" value="WW_dom_sf"/>
</dbReference>
<feature type="repeat" description="WD" evidence="3">
    <location>
        <begin position="318"/>
        <end position="349"/>
    </location>
</feature>
<dbReference type="STRING" id="930992.A0A0C9ZR09"/>
<dbReference type="HOGENOM" id="CLU_000288_57_33_1"/>
<proteinExistence type="predicted"/>
<evidence type="ECO:0000313" key="5">
    <source>
        <dbReference type="EMBL" id="KIK31766.1"/>
    </source>
</evidence>
<gene>
    <name evidence="5" type="ORF">CY34DRAFT_102802</name>
</gene>
<dbReference type="SUPFAM" id="SSF51045">
    <property type="entry name" value="WW domain"/>
    <property type="match status" value="1"/>
</dbReference>
<dbReference type="Gene3D" id="2.130.10.10">
    <property type="entry name" value="YVTN repeat-like/Quinoprotein amine dehydrogenase"/>
    <property type="match status" value="2"/>
</dbReference>
<dbReference type="OrthoDB" id="2670895at2759"/>
<reference evidence="5 6" key="1">
    <citation type="submission" date="2014-04" db="EMBL/GenBank/DDBJ databases">
        <authorList>
            <consortium name="DOE Joint Genome Institute"/>
            <person name="Kuo A."/>
            <person name="Ruytinx J."/>
            <person name="Rineau F."/>
            <person name="Colpaert J."/>
            <person name="Kohler A."/>
            <person name="Nagy L.G."/>
            <person name="Floudas D."/>
            <person name="Copeland A."/>
            <person name="Barry K.W."/>
            <person name="Cichocki N."/>
            <person name="Veneault-Fourrey C."/>
            <person name="LaButti K."/>
            <person name="Lindquist E.A."/>
            <person name="Lipzen A."/>
            <person name="Lundell T."/>
            <person name="Morin E."/>
            <person name="Murat C."/>
            <person name="Sun H."/>
            <person name="Tunlid A."/>
            <person name="Henrissat B."/>
            <person name="Grigoriev I.V."/>
            <person name="Hibbett D.S."/>
            <person name="Martin F."/>
            <person name="Nordberg H.P."/>
            <person name="Cantor M.N."/>
            <person name="Hua S.X."/>
        </authorList>
    </citation>
    <scope>NUCLEOTIDE SEQUENCE [LARGE SCALE GENOMIC DNA]</scope>
    <source>
        <strain evidence="5 6">UH-Slu-Lm8-n1</strain>
    </source>
</reference>
<dbReference type="SMART" id="SM00456">
    <property type="entry name" value="WW"/>
    <property type="match status" value="1"/>
</dbReference>
<keyword evidence="1 3" id="KW-0853">WD repeat</keyword>
<sequence>MILGATNLWYKIDDPGDLVDPRCEWHISPLGRSYFVNHNTRTTSWKKPKPERPAGSLTPERIIEGHSKFIWSLAYLKASCNVMSASEDGSICQWKRDGEPVGKPWHGGGGGVNTLAVSLDETMVVCGSEDGSLRLWNITEGSMIGEPWEGHDDAVRCLDWSPNALEIASGSDDGTIRRWNPDTGRQIAPPIKTSHGWVFAVKYSAQGDKFISGGNGAICVWSRDGKLLVEIKGHGHTVMSLCWSKDGAHIFSGSADDTIRKWRWIDGKELVVLRGHTNSVKSLCLTPNERYIVSASDDYSVCIWDLKTNQAVGNPLLHDEEVFAVVMSPDGTFIASAGLDTKIYVWSLEAVLERHQVGVLCALVL</sequence>
<organism evidence="5 6">
    <name type="scientific">Suillus luteus UH-Slu-Lm8-n1</name>
    <dbReference type="NCBI Taxonomy" id="930992"/>
    <lineage>
        <taxon>Eukaryota</taxon>
        <taxon>Fungi</taxon>
        <taxon>Dikarya</taxon>
        <taxon>Basidiomycota</taxon>
        <taxon>Agaricomycotina</taxon>
        <taxon>Agaricomycetes</taxon>
        <taxon>Agaricomycetidae</taxon>
        <taxon>Boletales</taxon>
        <taxon>Suillineae</taxon>
        <taxon>Suillaceae</taxon>
        <taxon>Suillus</taxon>
    </lineage>
</organism>
<feature type="domain" description="WW" evidence="4">
    <location>
        <begin position="31"/>
        <end position="50"/>
    </location>
</feature>
<evidence type="ECO:0000256" key="3">
    <source>
        <dbReference type="PROSITE-ProRule" id="PRU00221"/>
    </source>
</evidence>
<dbReference type="PRINTS" id="PR00320">
    <property type="entry name" value="GPROTEINBRPT"/>
</dbReference>
<dbReference type="AlphaFoldDB" id="A0A0C9ZR09"/>
<feature type="repeat" description="WD" evidence="3">
    <location>
        <begin position="231"/>
        <end position="272"/>
    </location>
</feature>
<dbReference type="PANTHER" id="PTHR19879">
    <property type="entry name" value="TRANSCRIPTION INITIATION FACTOR TFIID"/>
    <property type="match status" value="1"/>
</dbReference>
<dbReference type="PROSITE" id="PS50294">
    <property type="entry name" value="WD_REPEATS_REGION"/>
    <property type="match status" value="5"/>
</dbReference>
<dbReference type="PROSITE" id="PS50082">
    <property type="entry name" value="WD_REPEATS_2"/>
    <property type="match status" value="6"/>
</dbReference>
<evidence type="ECO:0000256" key="2">
    <source>
        <dbReference type="ARBA" id="ARBA00022737"/>
    </source>
</evidence>
<reference evidence="6" key="2">
    <citation type="submission" date="2015-01" db="EMBL/GenBank/DDBJ databases">
        <title>Evolutionary Origins and Diversification of the Mycorrhizal Mutualists.</title>
        <authorList>
            <consortium name="DOE Joint Genome Institute"/>
            <consortium name="Mycorrhizal Genomics Consortium"/>
            <person name="Kohler A."/>
            <person name="Kuo A."/>
            <person name="Nagy L.G."/>
            <person name="Floudas D."/>
            <person name="Copeland A."/>
            <person name="Barry K.W."/>
            <person name="Cichocki N."/>
            <person name="Veneault-Fourrey C."/>
            <person name="LaButti K."/>
            <person name="Lindquist E.A."/>
            <person name="Lipzen A."/>
            <person name="Lundell T."/>
            <person name="Morin E."/>
            <person name="Murat C."/>
            <person name="Riley R."/>
            <person name="Ohm R."/>
            <person name="Sun H."/>
            <person name="Tunlid A."/>
            <person name="Henrissat B."/>
            <person name="Grigoriev I.V."/>
            <person name="Hibbett D.S."/>
            <person name="Martin F."/>
        </authorList>
    </citation>
    <scope>NUCLEOTIDE SEQUENCE [LARGE SCALE GENOMIC DNA]</scope>
    <source>
        <strain evidence="6">UH-Slu-Lm8-n1</strain>
    </source>
</reference>
<dbReference type="Pfam" id="PF00397">
    <property type="entry name" value="WW"/>
    <property type="match status" value="1"/>
</dbReference>
<keyword evidence="6" id="KW-1185">Reference proteome</keyword>
<dbReference type="InParanoid" id="A0A0C9ZR09"/>
<evidence type="ECO:0000259" key="4">
    <source>
        <dbReference type="PROSITE" id="PS50020"/>
    </source>
</evidence>
<dbReference type="InterPro" id="IPR020472">
    <property type="entry name" value="WD40_PAC1"/>
</dbReference>
<feature type="repeat" description="WD" evidence="3">
    <location>
        <begin position="63"/>
        <end position="95"/>
    </location>
</feature>
<keyword evidence="2" id="KW-0677">Repeat</keyword>
<dbReference type="PANTHER" id="PTHR19879:SF9">
    <property type="entry name" value="TRANSCRIPTION INITIATION FACTOR TFIID SUBUNIT 5"/>
    <property type="match status" value="1"/>
</dbReference>
<dbReference type="InterPro" id="IPR001202">
    <property type="entry name" value="WW_dom"/>
</dbReference>